<dbReference type="EMBL" id="BHVP01000034">
    <property type="protein sequence ID" value="GCA75328.1"/>
    <property type="molecule type" value="Genomic_DNA"/>
</dbReference>
<evidence type="ECO:0000256" key="1">
    <source>
        <dbReference type="SAM" id="Phobius"/>
    </source>
</evidence>
<accession>A0A5A5RJX7</accession>
<dbReference type="InterPro" id="IPR026374">
    <property type="entry name" value="Cyano_PEP"/>
</dbReference>
<evidence type="ECO:0000313" key="3">
    <source>
        <dbReference type="Proteomes" id="UP000324917"/>
    </source>
</evidence>
<dbReference type="AlphaFoldDB" id="A0A5A5RJX7"/>
<dbReference type="Proteomes" id="UP000324917">
    <property type="component" value="Unassembled WGS sequence"/>
</dbReference>
<keyword evidence="1" id="KW-1133">Transmembrane helix</keyword>
<protein>
    <recommendedName>
        <fullName evidence="4">PEP-CTERM protein-sorting domain-containing protein</fullName>
    </recommendedName>
</protein>
<dbReference type="NCBIfam" id="TIGR02595">
    <property type="entry name" value="PEP_CTERM"/>
    <property type="match status" value="1"/>
</dbReference>
<keyword evidence="1" id="KW-0472">Membrane</keyword>
<dbReference type="InterPro" id="IPR013424">
    <property type="entry name" value="Ice-binding_C"/>
</dbReference>
<keyword evidence="1" id="KW-0812">Transmembrane</keyword>
<reference evidence="2 3" key="1">
    <citation type="submission" date="2018-09" db="EMBL/GenBank/DDBJ databases">
        <title>Evolutionary history of phycoerythrin pigmentation in the water bloom-forming cyanobacterium Microcystis aeruginosa.</title>
        <authorList>
            <person name="Tanabe Y."/>
            <person name="Tanabe Y."/>
            <person name="Yamaguchi H."/>
        </authorList>
    </citation>
    <scope>NUCLEOTIDE SEQUENCE [LARGE SCALE GENOMIC DNA]</scope>
    <source>
        <strain evidence="2 3">NIES-2520</strain>
    </source>
</reference>
<comment type="caution">
    <text evidence="2">The sequence shown here is derived from an EMBL/GenBank/DDBJ whole genome shotgun (WGS) entry which is preliminary data.</text>
</comment>
<sequence>MAIIYVKSGSTGNGSGWNNAYGSLASALTAAQAVMVTIYIKSGSTALDAGDYKLFSSLRNALAFRIITFFLTIFGGNNFAQAVTLNVNAQSNIYGAGLSIPPSQVGGAGILPPVYNFSAAANQVLTFSQITGIINYGVPLSNGPDGADIRNLSQGSYFYPSLNGISGLIDEGIGRYLVGVFLDNSTPISPAPTPLNFSGNHNFKELSPLLRQTFFIGDGLTWTGVGDIQKFNVPEKATRLFLGFFDGPGVSSTGEIPVGFYNDNTGSFIAEFQISDMPKSTTPVPEPSTILGIVTLGLGVLLSKKCNQDNSNDG</sequence>
<name>A0A5A5RJX7_MICAE</name>
<dbReference type="RefSeq" id="WP_253881204.1">
    <property type="nucleotide sequence ID" value="NZ_BHVP01000034.1"/>
</dbReference>
<proteinExistence type="predicted"/>
<evidence type="ECO:0000313" key="2">
    <source>
        <dbReference type="EMBL" id="GCA75328.1"/>
    </source>
</evidence>
<gene>
    <name evidence="2" type="ORF">MiTe_02160</name>
</gene>
<evidence type="ECO:0008006" key="4">
    <source>
        <dbReference type="Google" id="ProtNLM"/>
    </source>
</evidence>
<feature type="transmembrane region" description="Helical" evidence="1">
    <location>
        <begin position="61"/>
        <end position="80"/>
    </location>
</feature>
<organism evidence="2 3">
    <name type="scientific">Microcystis aeruginosa NIES-2520</name>
    <dbReference type="NCBI Taxonomy" id="2303982"/>
    <lineage>
        <taxon>Bacteria</taxon>
        <taxon>Bacillati</taxon>
        <taxon>Cyanobacteriota</taxon>
        <taxon>Cyanophyceae</taxon>
        <taxon>Oscillatoriophycideae</taxon>
        <taxon>Chroococcales</taxon>
        <taxon>Microcystaceae</taxon>
        <taxon>Microcystis</taxon>
    </lineage>
</organism>
<dbReference type="NCBIfam" id="TIGR04155">
    <property type="entry name" value="cyano_PEP"/>
    <property type="match status" value="1"/>
</dbReference>
<feature type="transmembrane region" description="Helical" evidence="1">
    <location>
        <begin position="20"/>
        <end position="40"/>
    </location>
</feature>